<feature type="region of interest" description="Disordered" evidence="2">
    <location>
        <begin position="454"/>
        <end position="573"/>
    </location>
</feature>
<reference evidence="4 5" key="1">
    <citation type="submission" date="2016-09" db="EMBL/GenBank/DDBJ databases">
        <title>Genome sequence of Eubacterium angustum.</title>
        <authorList>
            <person name="Poehlein A."/>
            <person name="Daniel R."/>
        </authorList>
    </citation>
    <scope>NUCLEOTIDE SEQUENCE [LARGE SCALE GENOMIC DNA]</scope>
    <source>
        <strain evidence="4 5">DSM 1989</strain>
    </source>
</reference>
<feature type="chain" id="PRO_5010302174" description="F5/8 type C domain-containing protein" evidence="3">
    <location>
        <begin position="36"/>
        <end position="1772"/>
    </location>
</feature>
<feature type="compositionally biased region" description="Basic and acidic residues" evidence="2">
    <location>
        <begin position="480"/>
        <end position="496"/>
    </location>
</feature>
<feature type="compositionally biased region" description="Polar residues" evidence="2">
    <location>
        <begin position="224"/>
        <end position="238"/>
    </location>
</feature>
<feature type="region of interest" description="Disordered" evidence="2">
    <location>
        <begin position="601"/>
        <end position="944"/>
    </location>
</feature>
<evidence type="ECO:0000256" key="1">
    <source>
        <dbReference type="SAM" id="Coils"/>
    </source>
</evidence>
<dbReference type="EMBL" id="MKIE01000001">
    <property type="protein sequence ID" value="OHW63256.1"/>
    <property type="molecule type" value="Genomic_DNA"/>
</dbReference>
<keyword evidence="1" id="KW-0175">Coiled coil</keyword>
<feature type="compositionally biased region" description="Polar residues" evidence="2">
    <location>
        <begin position="927"/>
        <end position="938"/>
    </location>
</feature>
<keyword evidence="3" id="KW-0732">Signal</keyword>
<comment type="caution">
    <text evidence="4">The sequence shown here is derived from an EMBL/GenBank/DDBJ whole genome shotgun (WGS) entry which is preliminary data.</text>
</comment>
<evidence type="ECO:0008006" key="6">
    <source>
        <dbReference type="Google" id="ProtNLM"/>
    </source>
</evidence>
<feature type="region of interest" description="Disordered" evidence="2">
    <location>
        <begin position="1485"/>
        <end position="1516"/>
    </location>
</feature>
<feature type="region of interest" description="Disordered" evidence="2">
    <location>
        <begin position="207"/>
        <end position="242"/>
    </location>
</feature>
<evidence type="ECO:0000313" key="5">
    <source>
        <dbReference type="Proteomes" id="UP000180254"/>
    </source>
</evidence>
<gene>
    <name evidence="4" type="ORF">EUAN_01200</name>
</gene>
<feature type="region of interest" description="Disordered" evidence="2">
    <location>
        <begin position="1381"/>
        <end position="1446"/>
    </location>
</feature>
<protein>
    <recommendedName>
        <fullName evidence="6">F5/8 type C domain-containing protein</fullName>
    </recommendedName>
</protein>
<feature type="compositionally biased region" description="Acidic residues" evidence="2">
    <location>
        <begin position="868"/>
        <end position="889"/>
    </location>
</feature>
<feature type="coiled-coil region" evidence="1">
    <location>
        <begin position="1644"/>
        <end position="1678"/>
    </location>
</feature>
<feature type="compositionally biased region" description="Acidic residues" evidence="2">
    <location>
        <begin position="463"/>
        <end position="479"/>
    </location>
</feature>
<evidence type="ECO:0000256" key="3">
    <source>
        <dbReference type="SAM" id="SignalP"/>
    </source>
</evidence>
<organism evidence="4 5">
    <name type="scientific">Andreesenia angusta</name>
    <dbReference type="NCBI Taxonomy" id="39480"/>
    <lineage>
        <taxon>Bacteria</taxon>
        <taxon>Bacillati</taxon>
        <taxon>Bacillota</taxon>
        <taxon>Tissierellia</taxon>
        <taxon>Tissierellales</taxon>
        <taxon>Gottschalkiaceae</taxon>
        <taxon>Andreesenia</taxon>
    </lineage>
</organism>
<feature type="compositionally biased region" description="Basic and acidic residues" evidence="2">
    <location>
        <begin position="521"/>
        <end position="540"/>
    </location>
</feature>
<feature type="compositionally biased region" description="Basic and acidic residues" evidence="2">
    <location>
        <begin position="1381"/>
        <end position="1409"/>
    </location>
</feature>
<sequence>MAGRYFKSRQRFFSTALSLALAIIYSLAIAPSVYAEGEADAALKVQSEIPGGELMDFEGEAGGLSFPVNGVMWESDTQMMVHNIAGPFNESERDTIKADFVEFAETLGENVSIGSTNSFQGYKVTEYVEVTNGQESMIGWLIEYENHILYNAVAVPPGTAPTENLRSKIENLSSISLKAMAEQGYVPSEKSGEEGDLDLEGIAGGESEAEEAPKQDAQRGIIPGTTTTGSKYEPNSSGDVFEGGVWNSSQGESDYLERRFDSPTLISEIRIARAGTDVTTDNSSLTMKIQTPDGNWITVDSLQNTNINITSLTGGEEANSIPSYSKVLDEPVEAIAFRLEMTGHGWFSAESIELLSESAGSVVPAPGGIGSVGNIPGPESTTEAVAGVVIPGVLVTVLGNIIGMAGTGGFSPSGASEIFVDGIEEELSPVADENIYYSEDNSEEVFLGEMREKSLDGERAGPEEELENEIYEENEIDSEGYDREGYDKNGYDREGYDEYGYDEFGYDRDGFDQEGYSQNGYDRDGYDRNGLDSDGYDRYGYDSNGYDKSGYDRGGYNSEGYDSEGYNVEGYDSEGYDKEGYSIAGHHRDGYDKSGYDIYGYDRDGYDREGYDVEGYSSEGYSQEGYDREGYNSEGYDSEGYDSAGYNKSGYDRDGYSQEGYDQNGYDRDGYNADGYNTDGYNRDGYDSEGYDQEGYNADGYDRDGVRKDGYDSEGYDSEGYNSDGYDRDGYDRDGYNKEGYDSDGYNKEGYDRDGYSRSGYDKFGVHRDYKKKPQKETEQTVQEEKGLEEEGPKPESEPPSEPGGSLPGRWEYRNVGIKVKIGPIGPENPQGTLEAHPVGLESTNPFKESYEWVWVPGEKPKSGETPEMPEPEVPESEIPETETPEPEAPEPKAPESDSGIIGPEDPMNTLKNHDLGEKESEIPDQPGTSTTADNTSLPEEPESMVITTSVHGAQKLIVKDPETGQWTDPETGSVIDLEKHQENLEQQVKDYQDYIKRNDELEKTGQTSMQQALEKIQKDAKEEIDAIQKEIDKRKMEQLKWEQDNLEWEREQAEKGNSWGRIIANTMANAGGDIVQAGKDIKDGAGYIVDKTVEFGEEAVAIGEEIWNDPSIITTTLQGTIQDIQKGVDDAEKAVNETIDYIASNPGEAWKNTSEASIKAGKTVLTVGKGIVKGVYETVTDPKKAWDYVKNEVGIENFENSLDPNRSLVSRIGQVFIGTGKVGLTILSAGEYGAIKKGVSKLAGITDDLAEAGAKKLATKTAKKTTKEAAESLATGKVSKKAESLVEKAQRQARYKAESAKMNVKANKASERADNIIEDFKKHKKENMQKVDEIRDEAFWKGREVGGQKVDELKKAQLKLMENPDSEEAVKAYEKAMEAVQKDKHAMHKLNDLDSKRQRGDKLDEARSKFSQNPKSKEAEKAYKDSLKDVRKDQLSPDDLEDGDEVRKMFNTKMKQKAEVADKRARDRVAKEYGVADNEVKTVGATNTMDTSGAPDPRGYAQKPKNVSGQPSVDSVDDFKAADVDVSKVKGDKVSYDIDKTYRVKVGERVDPVTGKVTPIYKDVKAEDTKRIFGEEYYKEFHDGKLPTKLDVNGKEVVDYDAVNKFSKDMDVSAVDHRSAEAYGAGDRDLKEMIKKDGSVKDLDDLEASTKTMEYKAHEWENQADEIRKEFGDLSKAESWSEESMRQTTKQFNNQICEQVKAKNLENLAKGKEALEIPEDLFTAVKIMEKVGDGGISPVEAEKILKGMGLSPKKVSEQMTSIFESIQKAKK</sequence>
<evidence type="ECO:0000313" key="4">
    <source>
        <dbReference type="EMBL" id="OHW63256.1"/>
    </source>
</evidence>
<feature type="signal peptide" evidence="3">
    <location>
        <begin position="1"/>
        <end position="35"/>
    </location>
</feature>
<dbReference type="Proteomes" id="UP000180254">
    <property type="component" value="Unassembled WGS sequence"/>
</dbReference>
<keyword evidence="5" id="KW-1185">Reference proteome</keyword>
<feature type="compositionally biased region" description="Basic and acidic residues" evidence="2">
    <location>
        <begin position="700"/>
        <end position="711"/>
    </location>
</feature>
<proteinExistence type="predicted"/>
<evidence type="ECO:0000256" key="2">
    <source>
        <dbReference type="SAM" id="MobiDB-lite"/>
    </source>
</evidence>
<feature type="coiled-coil region" evidence="1">
    <location>
        <begin position="1307"/>
        <end position="1338"/>
    </location>
</feature>
<dbReference type="STRING" id="39480.EUAN_01200"/>
<feature type="compositionally biased region" description="Basic and acidic residues" evidence="2">
    <location>
        <begin position="601"/>
        <end position="611"/>
    </location>
</feature>
<feature type="compositionally biased region" description="Basic and acidic residues" evidence="2">
    <location>
        <begin position="775"/>
        <end position="797"/>
    </location>
</feature>
<name>A0A1S1V9H8_9FIRM</name>
<dbReference type="RefSeq" id="WP_071060612.1">
    <property type="nucleotide sequence ID" value="NZ_MKIE01000001.1"/>
</dbReference>
<feature type="compositionally biased region" description="Basic and acidic residues" evidence="2">
    <location>
        <begin position="1416"/>
        <end position="1436"/>
    </location>
</feature>
<feature type="compositionally biased region" description="Basic and acidic residues" evidence="2">
    <location>
        <begin position="725"/>
        <end position="768"/>
    </location>
</feature>
<accession>A0A1S1V9H8</accession>
<feature type="compositionally biased region" description="Basic and acidic residues" evidence="2">
    <location>
        <begin position="912"/>
        <end position="922"/>
    </location>
</feature>
<feature type="coiled-coil region" evidence="1">
    <location>
        <begin position="975"/>
        <end position="1057"/>
    </location>
</feature>